<evidence type="ECO:0000259" key="9">
    <source>
        <dbReference type="PROSITE" id="PS50109"/>
    </source>
</evidence>
<keyword evidence="4" id="KW-0808">Transferase</keyword>
<dbReference type="Gene3D" id="1.20.5.1930">
    <property type="match status" value="1"/>
</dbReference>
<dbReference type="CDD" id="cd16917">
    <property type="entry name" value="HATPase_UhpB-NarQ-NarX-like"/>
    <property type="match status" value="1"/>
</dbReference>
<proteinExistence type="predicted"/>
<keyword evidence="7" id="KW-0067">ATP-binding</keyword>
<dbReference type="PANTHER" id="PTHR24421">
    <property type="entry name" value="NITRATE/NITRITE SENSOR PROTEIN NARX-RELATED"/>
    <property type="match status" value="1"/>
</dbReference>
<dbReference type="InterPro" id="IPR005467">
    <property type="entry name" value="His_kinase_dom"/>
</dbReference>
<evidence type="ECO:0000256" key="5">
    <source>
        <dbReference type="ARBA" id="ARBA00022741"/>
    </source>
</evidence>
<dbReference type="InterPro" id="IPR003594">
    <property type="entry name" value="HATPase_dom"/>
</dbReference>
<keyword evidence="3" id="KW-0597">Phosphoprotein</keyword>
<dbReference type="InterPro" id="IPR050482">
    <property type="entry name" value="Sensor_HK_TwoCompSys"/>
</dbReference>
<comment type="caution">
    <text evidence="10">The sequence shown here is derived from an EMBL/GenBank/DDBJ whole genome shotgun (WGS) entry which is preliminary data.</text>
</comment>
<dbReference type="GO" id="GO:0016020">
    <property type="term" value="C:membrane"/>
    <property type="evidence" value="ECO:0007669"/>
    <property type="project" value="InterPro"/>
</dbReference>
<evidence type="ECO:0000256" key="6">
    <source>
        <dbReference type="ARBA" id="ARBA00022777"/>
    </source>
</evidence>
<dbReference type="GO" id="GO:0000155">
    <property type="term" value="F:phosphorelay sensor kinase activity"/>
    <property type="evidence" value="ECO:0007669"/>
    <property type="project" value="InterPro"/>
</dbReference>
<dbReference type="PANTHER" id="PTHR24421:SF10">
    <property type="entry name" value="NITRATE_NITRITE SENSOR PROTEIN NARQ"/>
    <property type="match status" value="1"/>
</dbReference>
<evidence type="ECO:0000256" key="3">
    <source>
        <dbReference type="ARBA" id="ARBA00022553"/>
    </source>
</evidence>
<evidence type="ECO:0000256" key="2">
    <source>
        <dbReference type="ARBA" id="ARBA00012438"/>
    </source>
</evidence>
<comment type="catalytic activity">
    <reaction evidence="1">
        <text>ATP + protein L-histidine = ADP + protein N-phospho-L-histidine.</text>
        <dbReference type="EC" id="2.7.13.3"/>
    </reaction>
</comment>
<sequence length="377" mass="41406">MHGLARWFQWVEPQQVSHARKLLAELPLGVVHADGALPLFLDRFDALLPGCKLNLILGDMDFGPTRKILISECHTDAACPWRAVKAGPMPLACTTCRKRGVQRLVCVLPDEGDQGKGFVLLDTTGVAGRYLRLLLQDAAHSLGVAVQLLRHQRESQRKQATFQHGALARELHDSVAQQLGYLSFQARLIQSQMSEPEVAAASLAELSTGLSQLQRQVRELITSARLTMDGRSLRQALADSVAEFSRRCIIVFELDNRLADDALSPATELQVLQIIREALTNAVRHSHARHVRIELRQDQEGDASISVEDDGIGLSPASEAENHFGLAIIRERASAIGARLSIEPIRPHGVRVHLGLSAFHADTSGSFDVSHDLVTDR</sequence>
<dbReference type="PROSITE" id="PS50109">
    <property type="entry name" value="HIS_KIN"/>
    <property type="match status" value="1"/>
</dbReference>
<dbReference type="Pfam" id="PF02518">
    <property type="entry name" value="HATPase_c"/>
    <property type="match status" value="1"/>
</dbReference>
<reference evidence="10 11" key="1">
    <citation type="submission" date="2014-07" db="EMBL/GenBank/DDBJ databases">
        <title>Draft Genome Sequences of Environmental Pseudomonas syringae strains.</title>
        <authorList>
            <person name="Baltrus D.A."/>
            <person name="Berge O."/>
            <person name="Morris C."/>
        </authorList>
    </citation>
    <scope>NUCLEOTIDE SEQUENCE [LARGE SCALE GENOMIC DNA]</scope>
    <source>
        <strain evidence="10 11">CEB003</strain>
    </source>
</reference>
<evidence type="ECO:0000256" key="4">
    <source>
        <dbReference type="ARBA" id="ARBA00022679"/>
    </source>
</evidence>
<organism evidence="10 11">
    <name type="scientific">Pseudomonas syringae</name>
    <dbReference type="NCBI Taxonomy" id="317"/>
    <lineage>
        <taxon>Bacteria</taxon>
        <taxon>Pseudomonadati</taxon>
        <taxon>Pseudomonadota</taxon>
        <taxon>Gammaproteobacteria</taxon>
        <taxon>Pseudomonadales</taxon>
        <taxon>Pseudomonadaceae</taxon>
        <taxon>Pseudomonas</taxon>
    </lineage>
</organism>
<dbReference type="Pfam" id="PF07730">
    <property type="entry name" value="HisKA_3"/>
    <property type="match status" value="1"/>
</dbReference>
<dbReference type="InterPro" id="IPR036890">
    <property type="entry name" value="HATPase_C_sf"/>
</dbReference>
<evidence type="ECO:0000256" key="7">
    <source>
        <dbReference type="ARBA" id="ARBA00022840"/>
    </source>
</evidence>
<dbReference type="SUPFAM" id="SSF55874">
    <property type="entry name" value="ATPase domain of HSP90 chaperone/DNA topoisomerase II/histidine kinase"/>
    <property type="match status" value="1"/>
</dbReference>
<protein>
    <recommendedName>
        <fullName evidence="2">histidine kinase</fullName>
        <ecNumber evidence="2">2.7.13.3</ecNumber>
    </recommendedName>
</protein>
<dbReference type="PATRIC" id="fig|317.174.peg.354"/>
<dbReference type="InterPro" id="IPR011712">
    <property type="entry name" value="Sig_transdc_His_kin_sub3_dim/P"/>
</dbReference>
<dbReference type="GO" id="GO:0005524">
    <property type="term" value="F:ATP binding"/>
    <property type="evidence" value="ECO:0007669"/>
    <property type="project" value="UniProtKB-KW"/>
</dbReference>
<accession>A0A085VKQ0</accession>
<dbReference type="AlphaFoldDB" id="A0A085VKQ0"/>
<keyword evidence="8" id="KW-0902">Two-component regulatory system</keyword>
<dbReference type="GO" id="GO:0046983">
    <property type="term" value="F:protein dimerization activity"/>
    <property type="evidence" value="ECO:0007669"/>
    <property type="project" value="InterPro"/>
</dbReference>
<gene>
    <name evidence="10" type="ORF">IV02_01725</name>
</gene>
<evidence type="ECO:0000313" key="10">
    <source>
        <dbReference type="EMBL" id="KFE56013.1"/>
    </source>
</evidence>
<dbReference type="Gene3D" id="3.30.565.10">
    <property type="entry name" value="Histidine kinase-like ATPase, C-terminal domain"/>
    <property type="match status" value="1"/>
</dbReference>
<dbReference type="EC" id="2.7.13.3" evidence="2"/>
<dbReference type="Proteomes" id="UP000028643">
    <property type="component" value="Unassembled WGS sequence"/>
</dbReference>
<dbReference type="SMART" id="SM00387">
    <property type="entry name" value="HATPase_c"/>
    <property type="match status" value="1"/>
</dbReference>
<name>A0A085VKQ0_PSESX</name>
<feature type="domain" description="Histidine kinase" evidence="9">
    <location>
        <begin position="166"/>
        <end position="360"/>
    </location>
</feature>
<dbReference type="EMBL" id="JPQT01000021">
    <property type="protein sequence ID" value="KFE56013.1"/>
    <property type="molecule type" value="Genomic_DNA"/>
</dbReference>
<keyword evidence="5" id="KW-0547">Nucleotide-binding</keyword>
<evidence type="ECO:0000313" key="11">
    <source>
        <dbReference type="Proteomes" id="UP000028643"/>
    </source>
</evidence>
<evidence type="ECO:0000256" key="8">
    <source>
        <dbReference type="ARBA" id="ARBA00023012"/>
    </source>
</evidence>
<keyword evidence="6 10" id="KW-0418">Kinase</keyword>
<evidence type="ECO:0000256" key="1">
    <source>
        <dbReference type="ARBA" id="ARBA00000085"/>
    </source>
</evidence>